<evidence type="ECO:0000256" key="1">
    <source>
        <dbReference type="SAM" id="Phobius"/>
    </source>
</evidence>
<dbReference type="UniPathway" id="UPA00196"/>
<evidence type="ECO:0000313" key="4">
    <source>
        <dbReference type="Proteomes" id="UP000050509"/>
    </source>
</evidence>
<feature type="domain" description="Glycosyltransferase RgtA/B/C/D-like" evidence="2">
    <location>
        <begin position="111"/>
        <end position="254"/>
    </location>
</feature>
<dbReference type="InterPro" id="IPR038731">
    <property type="entry name" value="RgtA/B/C-like"/>
</dbReference>
<feature type="transmembrane region" description="Helical" evidence="1">
    <location>
        <begin position="346"/>
        <end position="365"/>
    </location>
</feature>
<gene>
    <name evidence="3" type="ORF">SE17_14360</name>
</gene>
<accession>A0A0P9FHM6</accession>
<reference evidence="3 4" key="1">
    <citation type="submission" date="2015-09" db="EMBL/GenBank/DDBJ databases">
        <title>Draft genome sequence of Kouleothrix aurantiaca JCM 19913.</title>
        <authorList>
            <person name="Hemp J."/>
        </authorList>
    </citation>
    <scope>NUCLEOTIDE SEQUENCE [LARGE SCALE GENOMIC DNA]</scope>
    <source>
        <strain evidence="3 4">COM-B</strain>
    </source>
</reference>
<keyword evidence="1" id="KW-0812">Transmembrane</keyword>
<keyword evidence="1" id="KW-0472">Membrane</keyword>
<proteinExistence type="predicted"/>
<dbReference type="Pfam" id="PF13231">
    <property type="entry name" value="PMT_2"/>
    <property type="match status" value="1"/>
</dbReference>
<protein>
    <recommendedName>
        <fullName evidence="2">Glycosyltransferase RgtA/B/C/D-like domain-containing protein</fullName>
    </recommendedName>
</protein>
<dbReference type="EMBL" id="LJCR01000483">
    <property type="protein sequence ID" value="KPV52625.1"/>
    <property type="molecule type" value="Genomic_DNA"/>
</dbReference>
<evidence type="ECO:0000259" key="2">
    <source>
        <dbReference type="Pfam" id="PF13231"/>
    </source>
</evidence>
<feature type="transmembrane region" description="Helical" evidence="1">
    <location>
        <begin position="241"/>
        <end position="264"/>
    </location>
</feature>
<feature type="transmembrane region" description="Helical" evidence="1">
    <location>
        <begin position="128"/>
        <end position="152"/>
    </location>
</feature>
<keyword evidence="1" id="KW-1133">Transmembrane helix</keyword>
<evidence type="ECO:0000313" key="3">
    <source>
        <dbReference type="EMBL" id="KPV52625.1"/>
    </source>
</evidence>
<comment type="caution">
    <text evidence="3">The sequence shown here is derived from an EMBL/GenBank/DDBJ whole genome shotgun (WGS) entry which is preliminary data.</text>
</comment>
<dbReference type="GO" id="GO:0006506">
    <property type="term" value="P:GPI anchor biosynthetic process"/>
    <property type="evidence" value="ECO:0007669"/>
    <property type="project" value="UniProtKB-UniPathway"/>
</dbReference>
<dbReference type="Proteomes" id="UP000050509">
    <property type="component" value="Unassembled WGS sequence"/>
</dbReference>
<name>A0A0P9FHM6_9CHLR</name>
<feature type="transmembrane region" description="Helical" evidence="1">
    <location>
        <begin position="318"/>
        <end position="339"/>
    </location>
</feature>
<keyword evidence="4" id="KW-1185">Reference proteome</keyword>
<sequence length="419" mass="47656">MRPSLTHNSSQQSLLGQVRAWLETRDQAWLWALKLYLGYRVLFSAWCAWVSAALPTSSAEAAIGLWPGNAPLGAWIERVLIWPSVRYDVYWYIGIAEKGYEFREGGTAFHPLYPLLIAGLGRIFGGDYVLAAWLIAQVCCVLMLVLLYKLVLLDYDAGVAQRTTLFLLGSPLGFAFLIPYTESLLLLCIVGSFYAARRGRWILAGVAGAFAALTKQPGVVVMLPLLWELWQQRRTLRASGWWPWILPLTGIALVPFGLLAFLVYRATLGDMAFTLSSPLSLIDALLVTPSYRDVWGEYFSWPWENLFFALEQMQTRPYFYLVVNTCIMAIATVLVLYTMLRTRPSYAIYSGFLLLMNLSIVYPIWPYMGIIRRYTIIFPLFIQLALWGKSRWVTAVILIVNTILWVYISEAYVRMAFVP</sequence>
<dbReference type="AlphaFoldDB" id="A0A0P9FHM6"/>
<feature type="transmembrane region" description="Helical" evidence="1">
    <location>
        <begin position="201"/>
        <end position="226"/>
    </location>
</feature>
<feature type="transmembrane region" description="Helical" evidence="1">
    <location>
        <begin position="172"/>
        <end position="194"/>
    </location>
</feature>
<organism evidence="3 4">
    <name type="scientific">Kouleothrix aurantiaca</name>
    <dbReference type="NCBI Taxonomy" id="186479"/>
    <lineage>
        <taxon>Bacteria</taxon>
        <taxon>Bacillati</taxon>
        <taxon>Chloroflexota</taxon>
        <taxon>Chloroflexia</taxon>
        <taxon>Chloroflexales</taxon>
        <taxon>Roseiflexineae</taxon>
        <taxon>Roseiflexaceae</taxon>
        <taxon>Kouleothrix</taxon>
    </lineage>
</organism>
<feature type="transmembrane region" description="Helical" evidence="1">
    <location>
        <begin position="395"/>
        <end position="413"/>
    </location>
</feature>
<dbReference type="GO" id="GO:0016020">
    <property type="term" value="C:membrane"/>
    <property type="evidence" value="ECO:0007669"/>
    <property type="project" value="GOC"/>
</dbReference>